<dbReference type="PANTHER" id="PTHR42729">
    <property type="entry name" value="OLIGO/DIPEPTIDE TRANSPORT, PERMEASE PROTEIN (DPPC-2)"/>
    <property type="match status" value="1"/>
</dbReference>
<dbReference type="InterPro" id="IPR000515">
    <property type="entry name" value="MetI-like"/>
</dbReference>
<evidence type="ECO:0000256" key="4">
    <source>
        <dbReference type="ARBA" id="ARBA00023136"/>
    </source>
</evidence>
<protein>
    <submittedName>
        <fullName evidence="8">Peptide/nickel transport system permease protein</fullName>
    </submittedName>
</protein>
<dbReference type="AlphaFoldDB" id="A0A1H8MR89"/>
<feature type="domain" description="ABC transmembrane type-1" evidence="7">
    <location>
        <begin position="137"/>
        <end position="333"/>
    </location>
</feature>
<dbReference type="CDD" id="cd06261">
    <property type="entry name" value="TM_PBP2"/>
    <property type="match status" value="1"/>
</dbReference>
<comment type="similarity">
    <text evidence="5">Belongs to the binding-protein-dependent transport system permease family.</text>
</comment>
<keyword evidence="2 5" id="KW-0812">Transmembrane</keyword>
<dbReference type="RefSeq" id="WP_089820458.1">
    <property type="nucleotide sequence ID" value="NZ_FODV01000001.1"/>
</dbReference>
<feature type="transmembrane region" description="Helical" evidence="5">
    <location>
        <begin position="176"/>
        <end position="196"/>
    </location>
</feature>
<feature type="transmembrane region" description="Helical" evidence="5">
    <location>
        <begin position="55"/>
        <end position="75"/>
    </location>
</feature>
<evidence type="ECO:0000259" key="7">
    <source>
        <dbReference type="PROSITE" id="PS50928"/>
    </source>
</evidence>
<name>A0A1H8MR89_9EURY</name>
<evidence type="ECO:0000256" key="6">
    <source>
        <dbReference type="SAM" id="MobiDB-lite"/>
    </source>
</evidence>
<evidence type="ECO:0000256" key="3">
    <source>
        <dbReference type="ARBA" id="ARBA00022989"/>
    </source>
</evidence>
<evidence type="ECO:0000256" key="5">
    <source>
        <dbReference type="RuleBase" id="RU363032"/>
    </source>
</evidence>
<dbReference type="SUPFAM" id="SSF161098">
    <property type="entry name" value="MetI-like"/>
    <property type="match status" value="1"/>
</dbReference>
<feature type="transmembrane region" description="Helical" evidence="5">
    <location>
        <begin position="202"/>
        <end position="220"/>
    </location>
</feature>
<evidence type="ECO:0000256" key="2">
    <source>
        <dbReference type="ARBA" id="ARBA00022692"/>
    </source>
</evidence>
<gene>
    <name evidence="8" type="ORF">SAMN04487948_10131</name>
</gene>
<dbReference type="PANTHER" id="PTHR42729:SF1">
    <property type="entry name" value="OLIGO_DIPEPTIDE TRANSPORT, PERMEASE PROTEIN (DPPC-2)"/>
    <property type="match status" value="1"/>
</dbReference>
<reference evidence="9" key="1">
    <citation type="submission" date="2016-10" db="EMBL/GenBank/DDBJ databases">
        <authorList>
            <person name="Varghese N."/>
            <person name="Submissions S."/>
        </authorList>
    </citation>
    <scope>NUCLEOTIDE SEQUENCE [LARGE SCALE GENOMIC DNA]</scope>
    <source>
        <strain evidence="9">CGMCC 1.10121</strain>
    </source>
</reference>
<feature type="transmembrane region" description="Helical" evidence="5">
    <location>
        <begin position="140"/>
        <end position="164"/>
    </location>
</feature>
<organism evidence="8 9">
    <name type="scientific">Halogranum amylolyticum</name>
    <dbReference type="NCBI Taxonomy" id="660520"/>
    <lineage>
        <taxon>Archaea</taxon>
        <taxon>Methanobacteriati</taxon>
        <taxon>Methanobacteriota</taxon>
        <taxon>Stenosarchaea group</taxon>
        <taxon>Halobacteria</taxon>
        <taxon>Halobacteriales</taxon>
        <taxon>Haloferacaceae</taxon>
    </lineage>
</organism>
<keyword evidence="9" id="KW-1185">Reference proteome</keyword>
<dbReference type="GO" id="GO:0055085">
    <property type="term" value="P:transmembrane transport"/>
    <property type="evidence" value="ECO:0007669"/>
    <property type="project" value="InterPro"/>
</dbReference>
<accession>A0A1H8MR89</accession>
<dbReference type="OrthoDB" id="312811at2157"/>
<evidence type="ECO:0000313" key="9">
    <source>
        <dbReference type="Proteomes" id="UP000199126"/>
    </source>
</evidence>
<dbReference type="Pfam" id="PF00528">
    <property type="entry name" value="BPD_transp_1"/>
    <property type="match status" value="1"/>
</dbReference>
<dbReference type="Proteomes" id="UP000199126">
    <property type="component" value="Unassembled WGS sequence"/>
</dbReference>
<evidence type="ECO:0000313" key="8">
    <source>
        <dbReference type="EMBL" id="SEO19743.1"/>
    </source>
</evidence>
<keyword evidence="4 5" id="KW-0472">Membrane</keyword>
<feature type="region of interest" description="Disordered" evidence="6">
    <location>
        <begin position="348"/>
        <end position="377"/>
    </location>
</feature>
<keyword evidence="3 5" id="KW-1133">Transmembrane helix</keyword>
<dbReference type="Gene3D" id="1.10.3720.10">
    <property type="entry name" value="MetI-like"/>
    <property type="match status" value="1"/>
</dbReference>
<feature type="transmembrane region" description="Helical" evidence="5">
    <location>
        <begin position="309"/>
        <end position="331"/>
    </location>
</feature>
<feature type="compositionally biased region" description="Low complexity" evidence="6">
    <location>
        <begin position="348"/>
        <end position="362"/>
    </location>
</feature>
<evidence type="ECO:0000256" key="1">
    <source>
        <dbReference type="ARBA" id="ARBA00004141"/>
    </source>
</evidence>
<keyword evidence="5" id="KW-0813">Transport</keyword>
<dbReference type="EMBL" id="FODV01000001">
    <property type="protein sequence ID" value="SEO19743.1"/>
    <property type="molecule type" value="Genomic_DNA"/>
</dbReference>
<feature type="transmembrane region" description="Helical" evidence="5">
    <location>
        <begin position="270"/>
        <end position="289"/>
    </location>
</feature>
<dbReference type="InterPro" id="IPR035906">
    <property type="entry name" value="MetI-like_sf"/>
</dbReference>
<comment type="subcellular location">
    <subcellularLocation>
        <location evidence="5">Cell membrane</location>
        <topology evidence="5">Multi-pass membrane protein</topology>
    </subcellularLocation>
    <subcellularLocation>
        <location evidence="1">Membrane</location>
        <topology evidence="1">Multi-pass membrane protein</topology>
    </subcellularLocation>
</comment>
<sequence length="377" mass="39838">MSRENHPNTFATGGSGGFGTVADSSLTRSEQVRRVLDLWLAAPLRVIWNDVRARIGVTLLVGFGFMGLIGPHLIAEPSVGQAPLLVGPFEGGLVGGSWYALTTTELFGVSLPWLALQWPLGTDNVGRGILEQVVHATPRMLTMITTAGLFVTVLGTSVGALAGYSGGRVDQTLSTVIDIVMTLPGLPLLLILVALLEPKSPVVLGIVLSLQAWAGMARAIRSQVLTIRSTSYVEAAQAMGLSTPTIVAKEVVPNIMPFVMINMVNAMRGVIFASVGLYFLGLLPFSEIANWGVMLQLAYSNGGMLTLDAAHWLLVPMVAIILLSMALILFAQGMDRVFNPRVRARHANTTSTVDDTSSSDPASPDPASPAPSIGGDQ</sequence>
<dbReference type="GO" id="GO:0005886">
    <property type="term" value="C:plasma membrane"/>
    <property type="evidence" value="ECO:0007669"/>
    <property type="project" value="UniProtKB-SubCell"/>
</dbReference>
<proteinExistence type="inferred from homology"/>
<dbReference type="PROSITE" id="PS50928">
    <property type="entry name" value="ABC_TM1"/>
    <property type="match status" value="1"/>
</dbReference>